<dbReference type="EMBL" id="JELY01003335">
    <property type="protein sequence ID" value="KYF49615.1"/>
    <property type="molecule type" value="Genomic_DNA"/>
</dbReference>
<protein>
    <submittedName>
        <fullName evidence="2">Uncharacterized protein</fullName>
    </submittedName>
</protein>
<feature type="compositionally biased region" description="Low complexity" evidence="1">
    <location>
        <begin position="69"/>
        <end position="83"/>
    </location>
</feature>
<gene>
    <name evidence="2" type="ORF">BE08_21780</name>
</gene>
<proteinExistence type="predicted"/>
<evidence type="ECO:0000256" key="1">
    <source>
        <dbReference type="SAM" id="MobiDB-lite"/>
    </source>
</evidence>
<reference evidence="2 3" key="1">
    <citation type="submission" date="2014-02" db="EMBL/GenBank/DDBJ databases">
        <title>The small core and large imbalanced accessory genome model reveals a collaborative survival strategy of Sorangium cellulosum strains in nature.</title>
        <authorList>
            <person name="Han K."/>
            <person name="Peng R."/>
            <person name="Blom J."/>
            <person name="Li Y.-Z."/>
        </authorList>
    </citation>
    <scope>NUCLEOTIDE SEQUENCE [LARGE SCALE GENOMIC DNA]</scope>
    <source>
        <strain evidence="2 3">So0157-25</strain>
    </source>
</reference>
<accession>A0A150P2H8</accession>
<comment type="caution">
    <text evidence="2">The sequence shown here is derived from an EMBL/GenBank/DDBJ whole genome shotgun (WGS) entry which is preliminary data.</text>
</comment>
<dbReference type="Proteomes" id="UP000075420">
    <property type="component" value="Unassembled WGS sequence"/>
</dbReference>
<organism evidence="2 3">
    <name type="scientific">Sorangium cellulosum</name>
    <name type="common">Polyangium cellulosum</name>
    <dbReference type="NCBI Taxonomy" id="56"/>
    <lineage>
        <taxon>Bacteria</taxon>
        <taxon>Pseudomonadati</taxon>
        <taxon>Myxococcota</taxon>
        <taxon>Polyangia</taxon>
        <taxon>Polyangiales</taxon>
        <taxon>Polyangiaceae</taxon>
        <taxon>Sorangium</taxon>
    </lineage>
</organism>
<evidence type="ECO:0000313" key="3">
    <source>
        <dbReference type="Proteomes" id="UP000075420"/>
    </source>
</evidence>
<sequence length="94" mass="9300">MNALPAHAHTVRPSAPSIASCRRAYGSSLVPDPADAALALANTPHPSGGVVVVVVVGGGTSQCKQGGTSSHAVASSAAPSTAAHRNRRTPSNRP</sequence>
<feature type="region of interest" description="Disordered" evidence="1">
    <location>
        <begin position="62"/>
        <end position="94"/>
    </location>
</feature>
<evidence type="ECO:0000313" key="2">
    <source>
        <dbReference type="EMBL" id="KYF49615.1"/>
    </source>
</evidence>
<dbReference type="AlphaFoldDB" id="A0A150P2H8"/>
<name>A0A150P2H8_SORCE</name>
<feature type="compositionally biased region" description="Basic residues" evidence="1">
    <location>
        <begin position="84"/>
        <end position="94"/>
    </location>
</feature>